<organism evidence="1 2">
    <name type="scientific">Pistacia atlantica</name>
    <dbReference type="NCBI Taxonomy" id="434234"/>
    <lineage>
        <taxon>Eukaryota</taxon>
        <taxon>Viridiplantae</taxon>
        <taxon>Streptophyta</taxon>
        <taxon>Embryophyta</taxon>
        <taxon>Tracheophyta</taxon>
        <taxon>Spermatophyta</taxon>
        <taxon>Magnoliopsida</taxon>
        <taxon>eudicotyledons</taxon>
        <taxon>Gunneridae</taxon>
        <taxon>Pentapetalae</taxon>
        <taxon>rosids</taxon>
        <taxon>malvids</taxon>
        <taxon>Sapindales</taxon>
        <taxon>Anacardiaceae</taxon>
        <taxon>Pistacia</taxon>
    </lineage>
</organism>
<dbReference type="Proteomes" id="UP001164250">
    <property type="component" value="Chromosome 1"/>
</dbReference>
<evidence type="ECO:0000313" key="1">
    <source>
        <dbReference type="EMBL" id="KAJ0112166.1"/>
    </source>
</evidence>
<proteinExistence type="predicted"/>
<comment type="caution">
    <text evidence="1">The sequence shown here is derived from an EMBL/GenBank/DDBJ whole genome shotgun (WGS) entry which is preliminary data.</text>
</comment>
<accession>A0ACC1C9C4</accession>
<name>A0ACC1C9C4_9ROSI</name>
<gene>
    <name evidence="1" type="ORF">Patl1_02228</name>
</gene>
<protein>
    <submittedName>
        <fullName evidence="1">Uncharacterized protein</fullName>
    </submittedName>
</protein>
<dbReference type="EMBL" id="CM047897">
    <property type="protein sequence ID" value="KAJ0112166.1"/>
    <property type="molecule type" value="Genomic_DNA"/>
</dbReference>
<evidence type="ECO:0000313" key="2">
    <source>
        <dbReference type="Proteomes" id="UP001164250"/>
    </source>
</evidence>
<reference evidence="2" key="1">
    <citation type="journal article" date="2023" name="G3 (Bethesda)">
        <title>Genome assembly and association tests identify interacting loci associated with vigor, precocity, and sex in interspecific pistachio rootstocks.</title>
        <authorList>
            <person name="Palmer W."/>
            <person name="Jacygrad E."/>
            <person name="Sagayaradj S."/>
            <person name="Cavanaugh K."/>
            <person name="Han R."/>
            <person name="Bertier L."/>
            <person name="Beede B."/>
            <person name="Kafkas S."/>
            <person name="Golino D."/>
            <person name="Preece J."/>
            <person name="Michelmore R."/>
        </authorList>
    </citation>
    <scope>NUCLEOTIDE SEQUENCE [LARGE SCALE GENOMIC DNA]</scope>
</reference>
<sequence length="153" mass="17038">MIEERELIRVTRDGNANSYPFRDMSHRDMSDIIFKKLGPLNNSLLHLVASFGNEDLTKLMAGQFPTLIIQTNSHGDTPLHVAARVGMLSTAEILVNHEKDLHPDEPRPLRMKNNEGNTALHEALLALQLAPKSKHSKNPANESYCKVPDATHG</sequence>
<keyword evidence="2" id="KW-1185">Reference proteome</keyword>